<protein>
    <recommendedName>
        <fullName evidence="3">Clock-controlled 6</fullName>
    </recommendedName>
</protein>
<evidence type="ECO:0000313" key="1">
    <source>
        <dbReference type="EMBL" id="ATY60119.1"/>
    </source>
</evidence>
<dbReference type="InterPro" id="IPR038843">
    <property type="entry name" value="Sed1/Spi1"/>
</dbReference>
<name>A0A2H4SAI2_CORMI</name>
<dbReference type="GO" id="GO:0005199">
    <property type="term" value="F:structural constituent of cell wall"/>
    <property type="evidence" value="ECO:0007669"/>
    <property type="project" value="InterPro"/>
</dbReference>
<sequence>MQTSVSKTSDSLQAFIFGTRMDQKKTVAAIDPSLSVTTGRCYEFKGLGSPPKEGQQSPWFRHSSFPLFAEKKTAERRIPRQSVEFPKDRCMDRILHALSPPGLDIRLDSLSTSTRFPAQTTLKHKTVKMKFFVATAALIGAVAAHKNATGTGEVVWTTEIVTAYTTYCPAPTTVVVNNKTHTVTEATTLTITDCPCTISKPHTVTPGVPATSVPVKPTGTGAVPTGPSTNPTSPPQVGGAAAAVPFGAAALAALAML</sequence>
<dbReference type="GO" id="GO:0031505">
    <property type="term" value="P:fungal-type cell wall organization"/>
    <property type="evidence" value="ECO:0007669"/>
    <property type="project" value="InterPro"/>
</dbReference>
<dbReference type="GO" id="GO:0009277">
    <property type="term" value="C:fungal-type cell wall"/>
    <property type="evidence" value="ECO:0007669"/>
    <property type="project" value="TreeGrafter"/>
</dbReference>
<dbReference type="Proteomes" id="UP000323067">
    <property type="component" value="Chromosome vi"/>
</dbReference>
<organism evidence="1 2">
    <name type="scientific">Cordyceps militaris</name>
    <name type="common">Caterpillar fungus</name>
    <name type="synonym">Clavaria militaris</name>
    <dbReference type="NCBI Taxonomy" id="73501"/>
    <lineage>
        <taxon>Eukaryota</taxon>
        <taxon>Fungi</taxon>
        <taxon>Dikarya</taxon>
        <taxon>Ascomycota</taxon>
        <taxon>Pezizomycotina</taxon>
        <taxon>Sordariomycetes</taxon>
        <taxon>Hypocreomycetidae</taxon>
        <taxon>Hypocreales</taxon>
        <taxon>Cordycipitaceae</taxon>
        <taxon>Cordyceps</taxon>
    </lineage>
</organism>
<dbReference type="AlphaFoldDB" id="A0A2H4SAI2"/>
<dbReference type="EMBL" id="CP023323">
    <property type="protein sequence ID" value="ATY60119.1"/>
    <property type="molecule type" value="Genomic_DNA"/>
</dbReference>
<dbReference type="OrthoDB" id="4094614at2759"/>
<evidence type="ECO:0000313" key="2">
    <source>
        <dbReference type="Proteomes" id="UP000323067"/>
    </source>
</evidence>
<dbReference type="PANTHER" id="PTHR35523">
    <property type="entry name" value="CELL WALL PROTEIN SED1"/>
    <property type="match status" value="1"/>
</dbReference>
<dbReference type="PANTHER" id="PTHR35523:SF1">
    <property type="entry name" value="CELL WALL PROTEIN SED1"/>
    <property type="match status" value="1"/>
</dbReference>
<dbReference type="VEuPathDB" id="FungiDB:CCM_03442"/>
<accession>A0A2H4SAI2</accession>
<dbReference type="VEuPathDB" id="FungiDB:A9K55_005540"/>
<gene>
    <name evidence="1" type="ORF">A9K55_005540</name>
</gene>
<proteinExistence type="predicted"/>
<evidence type="ECO:0008006" key="3">
    <source>
        <dbReference type="Google" id="ProtNLM"/>
    </source>
</evidence>
<reference evidence="1 2" key="1">
    <citation type="journal article" date="2017" name="BMC Genomics">
        <title>Chromosome level assembly and secondary metabolite potential of the parasitic fungus Cordyceps militaris.</title>
        <authorList>
            <person name="Kramer G.J."/>
            <person name="Nodwell J.R."/>
        </authorList>
    </citation>
    <scope>NUCLEOTIDE SEQUENCE [LARGE SCALE GENOMIC DNA]</scope>
    <source>
        <strain evidence="1 2">ATCC 34164</strain>
    </source>
</reference>